<evidence type="ECO:0000313" key="2">
    <source>
        <dbReference type="EMBL" id="CAG14240.1"/>
    </source>
</evidence>
<name>Q4RBJ3_TETNG</name>
<protein>
    <submittedName>
        <fullName evidence="2">(spotted green pufferfish) hypothetical protein</fullName>
    </submittedName>
</protein>
<sequence length="36" mass="4116">GRCARPVADHAQRPRGRGVQHHLVPSHPRMLCFCLR</sequence>
<reference evidence="2" key="1">
    <citation type="journal article" date="2004" name="Nature">
        <title>Genome duplication in the teleost fish Tetraodon nigroviridis reveals the early vertebrate proto-karyotype.</title>
        <authorList>
            <person name="Jaillon O."/>
            <person name="Aury J.-M."/>
            <person name="Brunet F."/>
            <person name="Petit J.-L."/>
            <person name="Stange-Thomann N."/>
            <person name="Mauceli E."/>
            <person name="Bouneau L."/>
            <person name="Fischer C."/>
            <person name="Ozouf-Costaz C."/>
            <person name="Bernot A."/>
            <person name="Nicaud S."/>
            <person name="Jaffe D."/>
            <person name="Fisher S."/>
            <person name="Lutfalla G."/>
            <person name="Dossat C."/>
            <person name="Segurens B."/>
            <person name="Dasilva C."/>
            <person name="Salanoubat M."/>
            <person name="Levy M."/>
            <person name="Boudet N."/>
            <person name="Castellano S."/>
            <person name="Anthouard V."/>
            <person name="Jubin C."/>
            <person name="Castelli V."/>
            <person name="Katinka M."/>
            <person name="Vacherie B."/>
            <person name="Biemont C."/>
            <person name="Skalli Z."/>
            <person name="Cattolico L."/>
            <person name="Poulain J."/>
            <person name="De Berardinis V."/>
            <person name="Cruaud C."/>
            <person name="Duprat S."/>
            <person name="Brottier P."/>
            <person name="Coutanceau J.-P."/>
            <person name="Gouzy J."/>
            <person name="Parra G."/>
            <person name="Lardier G."/>
            <person name="Chapple C."/>
            <person name="McKernan K.J."/>
            <person name="McEwan P."/>
            <person name="Bosak S."/>
            <person name="Kellis M."/>
            <person name="Volff J.-N."/>
            <person name="Guigo R."/>
            <person name="Zody M.C."/>
            <person name="Mesirov J."/>
            <person name="Lindblad-Toh K."/>
            <person name="Birren B."/>
            <person name="Nusbaum C."/>
            <person name="Kahn D."/>
            <person name="Robinson-Rechavi M."/>
            <person name="Laudet V."/>
            <person name="Schachter V."/>
            <person name="Quetier F."/>
            <person name="Saurin W."/>
            <person name="Scarpelli C."/>
            <person name="Wincker P."/>
            <person name="Lander E.S."/>
            <person name="Weissenbach J."/>
            <person name="Roest Crollius H."/>
        </authorList>
    </citation>
    <scope>NUCLEOTIDE SEQUENCE [LARGE SCALE GENOMIC DNA]</scope>
</reference>
<dbReference type="KEGG" id="tng:GSTEN00036637G001"/>
<feature type="non-terminal residue" evidence="2">
    <location>
        <position position="1"/>
    </location>
</feature>
<accession>Q4RBJ3</accession>
<gene>
    <name evidence="2" type="ORF">GSTENG00036637001</name>
</gene>
<proteinExistence type="predicted"/>
<evidence type="ECO:0000256" key="1">
    <source>
        <dbReference type="SAM" id="MobiDB-lite"/>
    </source>
</evidence>
<organism evidence="2">
    <name type="scientific">Tetraodon nigroviridis</name>
    <name type="common">Spotted green pufferfish</name>
    <name type="synonym">Chelonodon nigroviridis</name>
    <dbReference type="NCBI Taxonomy" id="99883"/>
    <lineage>
        <taxon>Eukaryota</taxon>
        <taxon>Metazoa</taxon>
        <taxon>Chordata</taxon>
        <taxon>Craniata</taxon>
        <taxon>Vertebrata</taxon>
        <taxon>Euteleostomi</taxon>
        <taxon>Actinopterygii</taxon>
        <taxon>Neopterygii</taxon>
        <taxon>Teleostei</taxon>
        <taxon>Neoteleostei</taxon>
        <taxon>Acanthomorphata</taxon>
        <taxon>Eupercaria</taxon>
        <taxon>Tetraodontiformes</taxon>
        <taxon>Tetradontoidea</taxon>
        <taxon>Tetraodontidae</taxon>
        <taxon>Tetraodon</taxon>
    </lineage>
</organism>
<comment type="caution">
    <text evidence="2">The sequence shown here is derived from an EMBL/GenBank/DDBJ whole genome shotgun (WGS) entry which is preliminary data.</text>
</comment>
<dbReference type="EMBL" id="CAAE01021363">
    <property type="protein sequence ID" value="CAG14240.1"/>
    <property type="molecule type" value="Genomic_DNA"/>
</dbReference>
<dbReference type="AlphaFoldDB" id="Q4RBJ3"/>
<reference evidence="2" key="2">
    <citation type="submission" date="2004-02" db="EMBL/GenBank/DDBJ databases">
        <authorList>
            <consortium name="Genoscope"/>
            <consortium name="Whitehead Institute Centre for Genome Research"/>
        </authorList>
    </citation>
    <scope>NUCLEOTIDE SEQUENCE</scope>
</reference>
<feature type="region of interest" description="Disordered" evidence="1">
    <location>
        <begin position="1"/>
        <end position="22"/>
    </location>
</feature>